<name>A0A1D3K9R8_PSEVE</name>
<geneLocation type="plasmid" evidence="2">
    <name>pve_Plasmid</name>
</geneLocation>
<proteinExistence type="predicted"/>
<gene>
    <name evidence="1" type="ORF">PVE_P0005</name>
</gene>
<accession>A0A1D3K9R8</accession>
<reference evidence="2" key="1">
    <citation type="submission" date="2016-07" db="EMBL/GenBank/DDBJ databases">
        <authorList>
            <person name="Florea S."/>
            <person name="Webb J.S."/>
            <person name="Jaromczyk J."/>
            <person name="Schardl C.L."/>
        </authorList>
    </citation>
    <scope>NUCLEOTIDE SEQUENCE [LARGE SCALE GENOMIC DNA]</scope>
    <source>
        <strain evidence="2">1YdBTEX2</strain>
        <plasmid evidence="2">Plasmid pve_Plasmid</plasmid>
    </source>
</reference>
<keyword evidence="1" id="KW-0614">Plasmid</keyword>
<dbReference type="Proteomes" id="UP000245431">
    <property type="component" value="Plasmid PVE_plasmid"/>
</dbReference>
<evidence type="ECO:0000313" key="2">
    <source>
        <dbReference type="Proteomes" id="UP000245431"/>
    </source>
</evidence>
<protein>
    <submittedName>
        <fullName evidence="1">Uncharacterized protein</fullName>
    </submittedName>
</protein>
<dbReference type="EMBL" id="LT599585">
    <property type="protein sequence ID" value="SBW85050.1"/>
    <property type="molecule type" value="Genomic_DNA"/>
</dbReference>
<dbReference type="AlphaFoldDB" id="A0A1D3K9R8"/>
<organism evidence="1 2">
    <name type="scientific">Pseudomonas veronii 1YdBTEX2</name>
    <dbReference type="NCBI Taxonomy" id="1295141"/>
    <lineage>
        <taxon>Bacteria</taxon>
        <taxon>Pseudomonadati</taxon>
        <taxon>Pseudomonadota</taxon>
        <taxon>Gammaproteobacteria</taxon>
        <taxon>Pseudomonadales</taxon>
        <taxon>Pseudomonadaceae</taxon>
        <taxon>Pseudomonas</taxon>
    </lineage>
</organism>
<sequence length="142" mass="15956">MTAYGRYQTVVEACKRPKTPLQHHQNQANPEPWRQGANICHDPLDPTAAMLHSGSSWLGKRFLLYRLFGALSLFQHISNLARRFPDGGMISAQCLQLQCPYENRAVPIGCGKDTGLLYLGAECQVLIFLLSLHQPPKLSLRR</sequence>
<evidence type="ECO:0000313" key="1">
    <source>
        <dbReference type="EMBL" id="SBW85050.1"/>
    </source>
</evidence>